<comment type="caution">
    <text evidence="1">The sequence shown here is derived from an EMBL/GenBank/DDBJ whole genome shotgun (WGS) entry which is preliminary data.</text>
</comment>
<dbReference type="Proteomes" id="UP001054945">
    <property type="component" value="Unassembled WGS sequence"/>
</dbReference>
<sequence>VIRALCTSVHLRSIQYTCLMTVFYNLCDFQEQRMPVSDYVPDFNESNLSTYYRSVLGVPVRNEL</sequence>
<protein>
    <submittedName>
        <fullName evidence="1">Uncharacterized protein</fullName>
    </submittedName>
</protein>
<accession>A0AAV4PM88</accession>
<dbReference type="AlphaFoldDB" id="A0AAV4PM88"/>
<name>A0AAV4PM88_CAEEX</name>
<evidence type="ECO:0000313" key="2">
    <source>
        <dbReference type="Proteomes" id="UP001054945"/>
    </source>
</evidence>
<keyword evidence="2" id="KW-1185">Reference proteome</keyword>
<dbReference type="EMBL" id="BPLR01004942">
    <property type="protein sequence ID" value="GIX98672.1"/>
    <property type="molecule type" value="Genomic_DNA"/>
</dbReference>
<proteinExistence type="predicted"/>
<reference evidence="1 2" key="1">
    <citation type="submission" date="2021-06" db="EMBL/GenBank/DDBJ databases">
        <title>Caerostris extrusa draft genome.</title>
        <authorList>
            <person name="Kono N."/>
            <person name="Arakawa K."/>
        </authorList>
    </citation>
    <scope>NUCLEOTIDE SEQUENCE [LARGE SCALE GENOMIC DNA]</scope>
</reference>
<evidence type="ECO:0000313" key="1">
    <source>
        <dbReference type="EMBL" id="GIX98672.1"/>
    </source>
</evidence>
<gene>
    <name evidence="1" type="ORF">CEXT_607111</name>
</gene>
<feature type="non-terminal residue" evidence="1">
    <location>
        <position position="1"/>
    </location>
</feature>
<organism evidence="1 2">
    <name type="scientific">Caerostris extrusa</name>
    <name type="common">Bark spider</name>
    <name type="synonym">Caerostris bankana</name>
    <dbReference type="NCBI Taxonomy" id="172846"/>
    <lineage>
        <taxon>Eukaryota</taxon>
        <taxon>Metazoa</taxon>
        <taxon>Ecdysozoa</taxon>
        <taxon>Arthropoda</taxon>
        <taxon>Chelicerata</taxon>
        <taxon>Arachnida</taxon>
        <taxon>Araneae</taxon>
        <taxon>Araneomorphae</taxon>
        <taxon>Entelegynae</taxon>
        <taxon>Araneoidea</taxon>
        <taxon>Araneidae</taxon>
        <taxon>Caerostris</taxon>
    </lineage>
</organism>